<name>A0A316VJS6_9BASI</name>
<protein>
    <submittedName>
        <fullName evidence="4">HPP-domain-containing protein</fullName>
    </submittedName>
</protein>
<dbReference type="InterPro" id="IPR058581">
    <property type="entry name" value="TM_HPP"/>
</dbReference>
<dbReference type="Pfam" id="PF04982">
    <property type="entry name" value="TM_HPP"/>
    <property type="match status" value="1"/>
</dbReference>
<sequence length="693" mass="76104">MAGPLAKRKLRSSAPQSQLNAKRRLQNASGSRTSLGSGGNSLREAALQERELERQEREMERRRRKKDRRLDELERGQATTAGWNESSNANVPALSTSAAAIAGLLAGQQSSQNDESFDDLTIEGGGSNNTTSQKKKQSVELKRLLTHRRGLKALLEDAIASPTFKEAPVNFITATRIKSRYPSHRATAPLFYNVQQPTMKPDAIGLYDEDVVFYLYHYDSRLMANGPIQDESHANGQDGVNSTSTQRPSRSPLRFARFRQSRVASLSPTPTLVGGGRRNASRSRGRDQSQTRDRASNMSNGEMRGNSRLRSISSVRNGSRDSHGLADVQEGEPQNQSQPTQNGQKPNKDDQEQQKPAPSSDPDKPYFARILPYFLSHFLGYRRPIDQINPRYRDVKPHPSIIPIIHKIPLAIESVIWSTFGAFIGIAIVLLVFTRPKHFTSSSNVPPHAWASPAIIGSFGASSVLIYAVPASPLSQPRCFVGGQFLSALIAVCITKLFALAGSPTYNIMLTDRSTSIVWIAGALATALSITLMSITGTIHPPGGATAVLCATNPEVSRLGWKVLPVVLLSSMLMLTWNLIWMNLGRRKYPTSWMVAAPATVQDGYLLKAVGDFLVKRYKKEQNPVKDVEKATSSSPNQTGTANSSQPTPQPPLKSSNPWQDEGNWQESSKQNGSAEPQTSTQDERPSRWDASK</sequence>
<feature type="compositionally biased region" description="Polar residues" evidence="1">
    <location>
        <begin position="13"/>
        <end position="35"/>
    </location>
</feature>
<accession>A0A316VJS6</accession>
<dbReference type="PANTHER" id="PTHR33741">
    <property type="entry name" value="TRANSMEMBRANE PROTEIN DDB_G0269096-RELATED"/>
    <property type="match status" value="1"/>
</dbReference>
<keyword evidence="2" id="KW-0472">Membrane</keyword>
<feature type="region of interest" description="Disordered" evidence="1">
    <location>
        <begin position="624"/>
        <end position="693"/>
    </location>
</feature>
<feature type="region of interest" description="Disordered" evidence="1">
    <location>
        <begin position="227"/>
        <end position="366"/>
    </location>
</feature>
<reference evidence="4 5" key="1">
    <citation type="journal article" date="2018" name="Mol. Biol. Evol.">
        <title>Broad Genomic Sampling Reveals a Smut Pathogenic Ancestry of the Fungal Clade Ustilaginomycotina.</title>
        <authorList>
            <person name="Kijpornyongpan T."/>
            <person name="Mondo S.J."/>
            <person name="Barry K."/>
            <person name="Sandor L."/>
            <person name="Lee J."/>
            <person name="Lipzen A."/>
            <person name="Pangilinan J."/>
            <person name="LaButti K."/>
            <person name="Hainaut M."/>
            <person name="Henrissat B."/>
            <person name="Grigoriev I.V."/>
            <person name="Spatafora J.W."/>
            <person name="Aime M.C."/>
        </authorList>
    </citation>
    <scope>NUCLEOTIDE SEQUENCE [LARGE SCALE GENOMIC DNA]</scope>
    <source>
        <strain evidence="4 5">MCA 3882</strain>
    </source>
</reference>
<dbReference type="InParanoid" id="A0A316VJS6"/>
<feature type="compositionally biased region" description="Basic and acidic residues" evidence="1">
    <location>
        <begin position="46"/>
        <end position="61"/>
    </location>
</feature>
<dbReference type="PANTHER" id="PTHR33741:SF5">
    <property type="entry name" value="TRANSMEMBRANE PROTEIN DDB_G0269096-RELATED"/>
    <property type="match status" value="1"/>
</dbReference>
<dbReference type="GeneID" id="37019359"/>
<evidence type="ECO:0000256" key="1">
    <source>
        <dbReference type="SAM" id="MobiDB-lite"/>
    </source>
</evidence>
<feature type="compositionally biased region" description="Polar residues" evidence="1">
    <location>
        <begin position="631"/>
        <end position="681"/>
    </location>
</feature>
<feature type="compositionally biased region" description="Polar residues" evidence="1">
    <location>
        <begin position="234"/>
        <end position="249"/>
    </location>
</feature>
<evidence type="ECO:0000313" key="5">
    <source>
        <dbReference type="Proteomes" id="UP000245771"/>
    </source>
</evidence>
<proteinExistence type="predicted"/>
<dbReference type="AlphaFoldDB" id="A0A316VJS6"/>
<keyword evidence="2" id="KW-1133">Transmembrane helix</keyword>
<organism evidence="4 5">
    <name type="scientific">Meira miltonrushii</name>
    <dbReference type="NCBI Taxonomy" id="1280837"/>
    <lineage>
        <taxon>Eukaryota</taxon>
        <taxon>Fungi</taxon>
        <taxon>Dikarya</taxon>
        <taxon>Basidiomycota</taxon>
        <taxon>Ustilaginomycotina</taxon>
        <taxon>Exobasidiomycetes</taxon>
        <taxon>Exobasidiales</taxon>
        <taxon>Brachybasidiaceae</taxon>
        <taxon>Meira</taxon>
    </lineage>
</organism>
<feature type="region of interest" description="Disordered" evidence="1">
    <location>
        <begin position="1"/>
        <end position="89"/>
    </location>
</feature>
<feature type="compositionally biased region" description="Basic and acidic residues" evidence="1">
    <location>
        <begin position="682"/>
        <end position="693"/>
    </location>
</feature>
<dbReference type="OrthoDB" id="2016548at2759"/>
<feature type="transmembrane region" description="Helical" evidence="2">
    <location>
        <begin position="559"/>
        <end position="580"/>
    </location>
</feature>
<dbReference type="STRING" id="1280837.A0A316VJS6"/>
<keyword evidence="2" id="KW-0812">Transmembrane</keyword>
<feature type="compositionally biased region" description="Polar residues" evidence="1">
    <location>
        <begin position="77"/>
        <end position="89"/>
    </location>
</feature>
<dbReference type="Proteomes" id="UP000245771">
    <property type="component" value="Unassembled WGS sequence"/>
</dbReference>
<feature type="compositionally biased region" description="Basic and acidic residues" evidence="1">
    <location>
        <begin position="284"/>
        <end position="295"/>
    </location>
</feature>
<feature type="transmembrane region" description="Helical" evidence="2">
    <location>
        <begin position="415"/>
        <end position="433"/>
    </location>
</feature>
<evidence type="ECO:0000256" key="2">
    <source>
        <dbReference type="SAM" id="Phobius"/>
    </source>
</evidence>
<evidence type="ECO:0000313" key="4">
    <source>
        <dbReference type="EMBL" id="PWN37760.1"/>
    </source>
</evidence>
<feature type="compositionally biased region" description="Polar residues" evidence="1">
    <location>
        <begin position="332"/>
        <end position="345"/>
    </location>
</feature>
<feature type="compositionally biased region" description="Polar residues" evidence="1">
    <location>
        <begin position="308"/>
        <end position="317"/>
    </location>
</feature>
<feature type="transmembrane region" description="Helical" evidence="2">
    <location>
        <begin position="485"/>
        <end position="506"/>
    </location>
</feature>
<feature type="compositionally biased region" description="Basic residues" evidence="1">
    <location>
        <begin position="1"/>
        <end position="11"/>
    </location>
</feature>
<feature type="transmembrane region" description="Helical" evidence="2">
    <location>
        <begin position="518"/>
        <end position="539"/>
    </location>
</feature>
<gene>
    <name evidence="4" type="ORF">FA14DRAFT_153118</name>
</gene>
<dbReference type="EMBL" id="KZ819602">
    <property type="protein sequence ID" value="PWN37760.1"/>
    <property type="molecule type" value="Genomic_DNA"/>
</dbReference>
<dbReference type="RefSeq" id="XP_025358062.1">
    <property type="nucleotide sequence ID" value="XM_025497578.1"/>
</dbReference>
<feature type="region of interest" description="Disordered" evidence="1">
    <location>
        <begin position="112"/>
        <end position="136"/>
    </location>
</feature>
<feature type="domain" description="HPP transmembrane region" evidence="3">
    <location>
        <begin position="412"/>
        <end position="590"/>
    </location>
</feature>
<feature type="transmembrane region" description="Helical" evidence="2">
    <location>
        <begin position="454"/>
        <end position="473"/>
    </location>
</feature>
<evidence type="ECO:0000259" key="3">
    <source>
        <dbReference type="Pfam" id="PF04982"/>
    </source>
</evidence>
<keyword evidence="5" id="KW-1185">Reference proteome</keyword>
<dbReference type="InterPro" id="IPR007065">
    <property type="entry name" value="HPP"/>
</dbReference>